<dbReference type="Gene3D" id="2.60.40.1610">
    <property type="entry name" value="Domain of unknown function DUF1254"/>
    <property type="match status" value="1"/>
</dbReference>
<organism evidence="5">
    <name type="scientific">uncultured Mycobacterium sp</name>
    <dbReference type="NCBI Taxonomy" id="171292"/>
    <lineage>
        <taxon>Bacteria</taxon>
        <taxon>Bacillati</taxon>
        <taxon>Actinomycetota</taxon>
        <taxon>Actinomycetes</taxon>
        <taxon>Mycobacteriales</taxon>
        <taxon>Mycobacteriaceae</taxon>
        <taxon>Mycobacterium</taxon>
        <taxon>environmental samples</taxon>
    </lineage>
</organism>
<reference evidence="5" key="1">
    <citation type="submission" date="2016-03" db="EMBL/GenBank/DDBJ databases">
        <authorList>
            <person name="Ploux O."/>
        </authorList>
    </citation>
    <scope>NUCLEOTIDE SEQUENCE</scope>
    <source>
        <strain evidence="5">UC10</strain>
    </source>
</reference>
<evidence type="ECO:0000256" key="2">
    <source>
        <dbReference type="SAM" id="SignalP"/>
    </source>
</evidence>
<feature type="domain" description="DUF1254" evidence="4">
    <location>
        <begin position="94"/>
        <end position="225"/>
    </location>
</feature>
<dbReference type="InterPro" id="IPR037049">
    <property type="entry name" value="DUF1214_C_sf"/>
</dbReference>
<sequence length="490" mass="53636">MPIQHPCAVKSRTAVAAVLLIAMTAGCSGANKPKETTISSPSSSTEAKSTVTPEQARGIAKEAYIYGFPMVDSYRVQYSYFVDSNSPEYKGDWNQVHSIARVFTPADTTIQTPNSDTPYSMLGADLRTEPLVLSLPPIEQDRYFSVQFVDGYTYNFAYLGSRTSGNNGGKYLLAGPGWKGEKPEGINEVVRADTDFALAIYRTQLFGPDDLENVKNIQAGYTAQPLSAFLNQPAPPPAPTINFPVPLSPDEQKTSPKFFELMKFALRYAPELPSDKEVRDRFATIGIAPDGTFDAATLTPEMRSAIEGGIADAWTELNTFKKDKLDTGQVTSGDLFGTKDELKDNYLYRMAAAVLGIYGNSKPEAMYPVYATDADGQPLTGANNYTLSFPAGQLPPVNAFWSLTMYKLPESLLVDNPINRYVINSPMLPNLVKNPDGSLTLYLQNQSPGPDKEANWLPTPPGPFTAALRLYWPKPDALNGTWQTPKLLKA</sequence>
<dbReference type="AlphaFoldDB" id="A0A1Y5PDL1"/>
<protein>
    <recommendedName>
        <fullName evidence="6">Cell envelope protein</fullName>
    </recommendedName>
</protein>
<gene>
    <name evidence="5" type="ORF">MHPYR_350055</name>
</gene>
<dbReference type="InterPro" id="IPR010621">
    <property type="entry name" value="DUF1214"/>
</dbReference>
<evidence type="ECO:0000259" key="4">
    <source>
        <dbReference type="Pfam" id="PF06863"/>
    </source>
</evidence>
<feature type="chain" id="PRO_5012441437" description="Cell envelope protein" evidence="2">
    <location>
        <begin position="31"/>
        <end position="490"/>
    </location>
</feature>
<feature type="domain" description="DUF1214" evidence="3">
    <location>
        <begin position="364"/>
        <end position="474"/>
    </location>
</feature>
<feature type="region of interest" description="Disordered" evidence="1">
    <location>
        <begin position="31"/>
        <end position="53"/>
    </location>
</feature>
<dbReference type="InterPro" id="IPR037050">
    <property type="entry name" value="DUF1254_sf"/>
</dbReference>
<feature type="signal peptide" evidence="2">
    <location>
        <begin position="1"/>
        <end position="30"/>
    </location>
</feature>
<dbReference type="InterPro" id="IPR010679">
    <property type="entry name" value="DUF1254"/>
</dbReference>
<keyword evidence="2" id="KW-0732">Signal</keyword>
<dbReference type="PANTHER" id="PTHR36509:SF2">
    <property type="entry name" value="BLL3101 PROTEIN"/>
    <property type="match status" value="1"/>
</dbReference>
<evidence type="ECO:0000256" key="1">
    <source>
        <dbReference type="SAM" id="MobiDB-lite"/>
    </source>
</evidence>
<dbReference type="EMBL" id="FLQS01000029">
    <property type="protein sequence ID" value="SBS76713.1"/>
    <property type="molecule type" value="Genomic_DNA"/>
</dbReference>
<dbReference type="PANTHER" id="PTHR36509">
    <property type="entry name" value="BLL3101 PROTEIN"/>
    <property type="match status" value="1"/>
</dbReference>
<evidence type="ECO:0008006" key="6">
    <source>
        <dbReference type="Google" id="ProtNLM"/>
    </source>
</evidence>
<dbReference type="Gene3D" id="2.60.120.600">
    <property type="entry name" value="Domain of unknown function DUF1214, C-terminal domain"/>
    <property type="match status" value="1"/>
</dbReference>
<dbReference type="Pfam" id="PF06863">
    <property type="entry name" value="DUF1254"/>
    <property type="match status" value="1"/>
</dbReference>
<accession>A0A1Y5PDL1</accession>
<name>A0A1Y5PDL1_9MYCO</name>
<evidence type="ECO:0000259" key="3">
    <source>
        <dbReference type="Pfam" id="PF06742"/>
    </source>
</evidence>
<dbReference type="SUPFAM" id="SSF160935">
    <property type="entry name" value="VPA0735-like"/>
    <property type="match status" value="1"/>
</dbReference>
<feature type="compositionally biased region" description="Low complexity" evidence="1">
    <location>
        <begin position="36"/>
        <end position="50"/>
    </location>
</feature>
<dbReference type="Pfam" id="PF06742">
    <property type="entry name" value="DUF1214"/>
    <property type="match status" value="1"/>
</dbReference>
<proteinExistence type="predicted"/>
<evidence type="ECO:0000313" key="5">
    <source>
        <dbReference type="EMBL" id="SBS76713.1"/>
    </source>
</evidence>